<comment type="caution">
    <text evidence="1">The sequence shown here is derived from an EMBL/GenBank/DDBJ whole genome shotgun (WGS) entry which is preliminary data.</text>
</comment>
<reference evidence="1" key="1">
    <citation type="journal article" date="2020" name="New Phytol.">
        <title>Comparative genomics reveals dynamic genome evolution in host specialist ectomycorrhizal fungi.</title>
        <authorList>
            <person name="Lofgren L.A."/>
            <person name="Nguyen N.H."/>
            <person name="Vilgalys R."/>
            <person name="Ruytinx J."/>
            <person name="Liao H.L."/>
            <person name="Branco S."/>
            <person name="Kuo A."/>
            <person name="LaButti K."/>
            <person name="Lipzen A."/>
            <person name="Andreopoulos W."/>
            <person name="Pangilinan J."/>
            <person name="Riley R."/>
            <person name="Hundley H."/>
            <person name="Na H."/>
            <person name="Barry K."/>
            <person name="Grigoriev I.V."/>
            <person name="Stajich J.E."/>
            <person name="Kennedy P.G."/>
        </authorList>
    </citation>
    <scope>NUCLEOTIDE SEQUENCE</scope>
    <source>
        <strain evidence="1">FC423</strain>
    </source>
</reference>
<dbReference type="RefSeq" id="XP_041295446.1">
    <property type="nucleotide sequence ID" value="XM_041441202.1"/>
</dbReference>
<protein>
    <submittedName>
        <fullName evidence="1">Uncharacterized protein</fullName>
    </submittedName>
</protein>
<dbReference type="AlphaFoldDB" id="A0A9P7FAU6"/>
<keyword evidence="2" id="KW-1185">Reference proteome</keyword>
<evidence type="ECO:0000313" key="2">
    <source>
        <dbReference type="Proteomes" id="UP000823399"/>
    </source>
</evidence>
<organism evidence="1 2">
    <name type="scientific">Suillus discolor</name>
    <dbReference type="NCBI Taxonomy" id="1912936"/>
    <lineage>
        <taxon>Eukaryota</taxon>
        <taxon>Fungi</taxon>
        <taxon>Dikarya</taxon>
        <taxon>Basidiomycota</taxon>
        <taxon>Agaricomycotina</taxon>
        <taxon>Agaricomycetes</taxon>
        <taxon>Agaricomycetidae</taxon>
        <taxon>Boletales</taxon>
        <taxon>Suillineae</taxon>
        <taxon>Suillaceae</taxon>
        <taxon>Suillus</taxon>
    </lineage>
</organism>
<sequence length="72" mass="8080">MLEMPNKDHQLVEDMMANCGMDVDRLPCTAPPVEEGMDMSHAGGEYEAFKGLAEKIADVSGYRYVDLRTRQD</sequence>
<gene>
    <name evidence="1" type="ORF">F5147DRAFT_771189</name>
</gene>
<dbReference type="EMBL" id="JABBWM010000014">
    <property type="protein sequence ID" value="KAG2112647.1"/>
    <property type="molecule type" value="Genomic_DNA"/>
</dbReference>
<name>A0A9P7FAU6_9AGAM</name>
<dbReference type="OrthoDB" id="2656072at2759"/>
<evidence type="ECO:0000313" key="1">
    <source>
        <dbReference type="EMBL" id="KAG2112647.1"/>
    </source>
</evidence>
<proteinExistence type="predicted"/>
<dbReference type="Proteomes" id="UP000823399">
    <property type="component" value="Unassembled WGS sequence"/>
</dbReference>
<accession>A0A9P7FAU6</accession>
<dbReference type="GeneID" id="64703461"/>